<dbReference type="Proteomes" id="UP001215598">
    <property type="component" value="Unassembled WGS sequence"/>
</dbReference>
<accession>A0AAD7IX56</accession>
<proteinExistence type="predicted"/>
<dbReference type="EMBL" id="JARKIB010000065">
    <property type="protein sequence ID" value="KAJ7750560.1"/>
    <property type="molecule type" value="Genomic_DNA"/>
</dbReference>
<evidence type="ECO:0000313" key="2">
    <source>
        <dbReference type="Proteomes" id="UP001215598"/>
    </source>
</evidence>
<protein>
    <submittedName>
        <fullName evidence="1">Uncharacterized protein</fullName>
    </submittedName>
</protein>
<name>A0AAD7IX56_9AGAR</name>
<organism evidence="1 2">
    <name type="scientific">Mycena metata</name>
    <dbReference type="NCBI Taxonomy" id="1033252"/>
    <lineage>
        <taxon>Eukaryota</taxon>
        <taxon>Fungi</taxon>
        <taxon>Dikarya</taxon>
        <taxon>Basidiomycota</taxon>
        <taxon>Agaricomycotina</taxon>
        <taxon>Agaricomycetes</taxon>
        <taxon>Agaricomycetidae</taxon>
        <taxon>Agaricales</taxon>
        <taxon>Marasmiineae</taxon>
        <taxon>Mycenaceae</taxon>
        <taxon>Mycena</taxon>
    </lineage>
</organism>
<gene>
    <name evidence="1" type="ORF">B0H16DRAFT_1460666</name>
</gene>
<comment type="caution">
    <text evidence="1">The sequence shown here is derived from an EMBL/GenBank/DDBJ whole genome shotgun (WGS) entry which is preliminary data.</text>
</comment>
<reference evidence="1" key="1">
    <citation type="submission" date="2023-03" db="EMBL/GenBank/DDBJ databases">
        <title>Massive genome expansion in bonnet fungi (Mycena s.s.) driven by repeated elements and novel gene families across ecological guilds.</title>
        <authorList>
            <consortium name="Lawrence Berkeley National Laboratory"/>
            <person name="Harder C.B."/>
            <person name="Miyauchi S."/>
            <person name="Viragh M."/>
            <person name="Kuo A."/>
            <person name="Thoen E."/>
            <person name="Andreopoulos B."/>
            <person name="Lu D."/>
            <person name="Skrede I."/>
            <person name="Drula E."/>
            <person name="Henrissat B."/>
            <person name="Morin E."/>
            <person name="Kohler A."/>
            <person name="Barry K."/>
            <person name="LaButti K."/>
            <person name="Morin E."/>
            <person name="Salamov A."/>
            <person name="Lipzen A."/>
            <person name="Mereny Z."/>
            <person name="Hegedus B."/>
            <person name="Baldrian P."/>
            <person name="Stursova M."/>
            <person name="Weitz H."/>
            <person name="Taylor A."/>
            <person name="Grigoriev I.V."/>
            <person name="Nagy L.G."/>
            <person name="Martin F."/>
            <person name="Kauserud H."/>
        </authorList>
    </citation>
    <scope>NUCLEOTIDE SEQUENCE</scope>
    <source>
        <strain evidence="1">CBHHK182m</strain>
    </source>
</reference>
<keyword evidence="2" id="KW-1185">Reference proteome</keyword>
<evidence type="ECO:0000313" key="1">
    <source>
        <dbReference type="EMBL" id="KAJ7750560.1"/>
    </source>
</evidence>
<sequence>MSEAVNAVNVCPSRKFRPPMAVASSVISGEHSNLYDIHITRRAQEPIDVVCISHLVDGPELSFEVDRIFFPSMNTDIGIGARLVDPAAWNGVLVVTAVYREHNMIILWAAYLQQTAILTIDVGNRTVFKHVDTLNVKVNNEKAFNTIGGGKVPSWAELIAHLIRRNEHQALDRNGIYDALLAMFPWILEQRTECHWKEGDNRQNGVSVQAVHAVLQRVNLTMQTMGTGFFGRPRKTALQKIIEGEEIEV</sequence>
<dbReference type="AlphaFoldDB" id="A0AAD7IX56"/>